<evidence type="ECO:0000259" key="3">
    <source>
        <dbReference type="Pfam" id="PF00291"/>
    </source>
</evidence>
<evidence type="ECO:0000313" key="5">
    <source>
        <dbReference type="EMBL" id="ONH66201.1"/>
    </source>
</evidence>
<dbReference type="AlphaFoldDB" id="A0A061ASE9"/>
<dbReference type="EMBL" id="LK052887">
    <property type="protein sequence ID" value="CDR38307.1"/>
    <property type="molecule type" value="Genomic_DNA"/>
</dbReference>
<dbReference type="InterPro" id="IPR050214">
    <property type="entry name" value="Cys_Synth/Cystath_Beta-Synth"/>
</dbReference>
<dbReference type="GO" id="GO:0030170">
    <property type="term" value="F:pyridoxal phosphate binding"/>
    <property type="evidence" value="ECO:0007669"/>
    <property type="project" value="InterPro"/>
</dbReference>
<dbReference type="SUPFAM" id="SSF53686">
    <property type="entry name" value="Tryptophan synthase beta subunit-like PLP-dependent enzymes"/>
    <property type="match status" value="1"/>
</dbReference>
<dbReference type="OrthoDB" id="10259545at2759"/>
<evidence type="ECO:0000256" key="1">
    <source>
        <dbReference type="ARBA" id="ARBA00001933"/>
    </source>
</evidence>
<dbReference type="OMA" id="MEDRYMI"/>
<dbReference type="VEuPathDB" id="FungiDB:BON22_4030"/>
<sequence>MPAVKDFTKDEFLQRVGNTPLIRFDSISEETGRNIYFKAEYTNPGGSIKDRAVIHLIRDVIDSGLAPGGTLVESTAGNTGVAIALLARSYNPPFKVKLFVPDSLVQEKITLMQSLGCELVKCPANASPSSRDCFVNAAKIHAEESPNAVFLNQMNNCSNRDSHYETTAPEIWRALDGKVDGFTASAGTGGTFMGIADFLKQKTDGRAVCWFADKKGSGLCHYIKTKGQDGWKSEGTSFVEGIGKHNLTGNMHDALKIADDAITIDDTDAIVMIYKLIHEQGCEIGASGGLNLCAAKALAMTLPEGSNVVTTVADGAEKYASKLFNKSWLIENGHWDAIPEEMRKYATYDASSVSA</sequence>
<dbReference type="Pfam" id="PF00291">
    <property type="entry name" value="PALP"/>
    <property type="match status" value="1"/>
</dbReference>
<dbReference type="PROSITE" id="PS00165">
    <property type="entry name" value="DEHYDRATASE_SER_THR"/>
    <property type="match status" value="1"/>
</dbReference>
<dbReference type="CDD" id="cd01561">
    <property type="entry name" value="CBS_like"/>
    <property type="match status" value="1"/>
</dbReference>
<proteinExistence type="predicted"/>
<dbReference type="InterPro" id="IPR036052">
    <property type="entry name" value="TrpB-like_PALP_sf"/>
</dbReference>
<dbReference type="InterPro" id="IPR000634">
    <property type="entry name" value="Ser/Thr_deHydtase_PyrdxlP-BS"/>
</dbReference>
<evidence type="ECO:0000313" key="4">
    <source>
        <dbReference type="EMBL" id="CDR38307.1"/>
    </source>
</evidence>
<gene>
    <name evidence="5" type="ORF">BON22_4030</name>
    <name evidence="4" type="ORF">CYFA0S_02e00122g</name>
</gene>
<dbReference type="Gene3D" id="3.40.50.1100">
    <property type="match status" value="2"/>
</dbReference>
<protein>
    <submittedName>
        <fullName evidence="4">CYFA0S02e00122g1_1</fullName>
    </submittedName>
    <submittedName>
        <fullName evidence="5">Cysteine synthase</fullName>
    </submittedName>
</protein>
<reference evidence="6" key="2">
    <citation type="journal article" date="2017" name="Genome Announc.">
        <title>Genome sequences of Cyberlindnera fabianii 65, Pichia kudriavzevii 129, and Saccharomyces cerevisiae 131 isolated from fermented masau fruits in Zimbabwe.</title>
        <authorList>
            <person name="van Rijswijck I.M.H."/>
            <person name="Derks M.F.L."/>
            <person name="Abee T."/>
            <person name="de Ridder D."/>
            <person name="Smid E.J."/>
        </authorList>
    </citation>
    <scope>NUCLEOTIDE SEQUENCE [LARGE SCALE GENOMIC DNA]</scope>
    <source>
        <strain evidence="6">65</strain>
    </source>
</reference>
<name>A0A061ASE9_CYBFA</name>
<comment type="cofactor">
    <cofactor evidence="1">
        <name>pyridoxal 5'-phosphate</name>
        <dbReference type="ChEBI" id="CHEBI:597326"/>
    </cofactor>
</comment>
<reference evidence="4" key="1">
    <citation type="journal article" date="2014" name="Genome Announc.">
        <title>Genome sequence of the yeast Cyberlindnera fabianii (Hansenula fabianii).</title>
        <authorList>
            <person name="Freel K.C."/>
            <person name="Sarilar V."/>
            <person name="Neuveglise C."/>
            <person name="Devillers H."/>
            <person name="Friedrich A."/>
            <person name="Schacherer J."/>
        </authorList>
    </citation>
    <scope>NUCLEOTIDE SEQUENCE</scope>
    <source>
        <strain evidence="4">YJS4271</strain>
    </source>
</reference>
<keyword evidence="2" id="KW-0663">Pyridoxal phosphate</keyword>
<reference evidence="5" key="3">
    <citation type="submission" date="2017-01" db="EMBL/GenBank/DDBJ databases">
        <authorList>
            <person name="Mah S.A."/>
            <person name="Swanson W.J."/>
            <person name="Moy G.W."/>
            <person name="Vacquier V.D."/>
        </authorList>
    </citation>
    <scope>NUCLEOTIDE SEQUENCE [LARGE SCALE GENOMIC DNA]</scope>
    <source>
        <strain evidence="5">65</strain>
    </source>
</reference>
<dbReference type="PANTHER" id="PTHR10314">
    <property type="entry name" value="CYSTATHIONINE BETA-SYNTHASE"/>
    <property type="match status" value="1"/>
</dbReference>
<dbReference type="EMBL" id="MPUK01000008">
    <property type="protein sequence ID" value="ONH66201.1"/>
    <property type="molecule type" value="Genomic_DNA"/>
</dbReference>
<dbReference type="GO" id="GO:0003824">
    <property type="term" value="F:catalytic activity"/>
    <property type="evidence" value="ECO:0007669"/>
    <property type="project" value="UniProtKB-ARBA"/>
</dbReference>
<dbReference type="InterPro" id="IPR001926">
    <property type="entry name" value="TrpB-like_PALP"/>
</dbReference>
<evidence type="ECO:0000313" key="6">
    <source>
        <dbReference type="Proteomes" id="UP000189513"/>
    </source>
</evidence>
<accession>A0A061ASE9</accession>
<dbReference type="Proteomes" id="UP000189513">
    <property type="component" value="Unassembled WGS sequence"/>
</dbReference>
<dbReference type="STRING" id="36022.A0A061ASE9"/>
<feature type="domain" description="Tryptophan synthase beta chain-like PALP" evidence="3">
    <location>
        <begin position="14"/>
        <end position="313"/>
    </location>
</feature>
<organism evidence="4">
    <name type="scientific">Cyberlindnera fabianii</name>
    <name type="common">Yeast</name>
    <name type="synonym">Hansenula fabianii</name>
    <dbReference type="NCBI Taxonomy" id="36022"/>
    <lineage>
        <taxon>Eukaryota</taxon>
        <taxon>Fungi</taxon>
        <taxon>Dikarya</taxon>
        <taxon>Ascomycota</taxon>
        <taxon>Saccharomycotina</taxon>
        <taxon>Saccharomycetes</taxon>
        <taxon>Phaffomycetales</taxon>
        <taxon>Phaffomycetaceae</taxon>
        <taxon>Cyberlindnera</taxon>
    </lineage>
</organism>
<evidence type="ECO:0000256" key="2">
    <source>
        <dbReference type="ARBA" id="ARBA00022898"/>
    </source>
</evidence>
<dbReference type="GO" id="GO:0006520">
    <property type="term" value="P:amino acid metabolic process"/>
    <property type="evidence" value="ECO:0007669"/>
    <property type="project" value="InterPro"/>
</dbReference>
<keyword evidence="6" id="KW-1185">Reference proteome</keyword>